<dbReference type="EMBL" id="AAZO01001443">
    <property type="status" value="NOT_ANNOTATED_CDS"/>
    <property type="molecule type" value="Genomic_DNA"/>
</dbReference>
<dbReference type="CDD" id="cd00059">
    <property type="entry name" value="FH_FOX"/>
    <property type="match status" value="1"/>
</dbReference>
<feature type="domain" description="Fork-head" evidence="8">
    <location>
        <begin position="510"/>
        <end position="583"/>
    </location>
</feature>
<keyword evidence="5 6" id="KW-0539">Nucleus</keyword>
<keyword evidence="2" id="KW-0805">Transcription regulation</keyword>
<sequence length="716" mass="81400">MSITPVLDESVFKKWNSHSKVENLENFSFPVMKGPNNVSVRLDLFPEHKNHTSNMELNSIQKNKDGDCDFSKWNETEQLNKQVVFINPEWDEIEEEKAGISSILKSITPNITDEKSVPSQVTELVVTDSESVSSVTVSLDEFAEETEDFVAVISDSEADFFHAELLPQVEGHKEDKVTEKLFDHMPEDALLPRSKPDAATTIMNTTEVDNFSSALLQNDNNKYKSSGSKSENNKKRESEILESSKLMSAGCYVMQNGKIKKPFYIVKNPTLRDDAMYKNIINKNEELNSKKNVKFHNSSTKNEEERNILPLGRNTVKKKENYRETQLTEFGGNQQFIRMVEHPNKAKKIVVNKIGENNKIYQETSNSGKKQNTDIVEDVFEGNQSFNSMGNSCESDDLMWLLDFKLDDLFSESALPALSQIDDSLDQYSEFPGKFIDVDGSITNFNEFDSDDKIRVEIGCQTETATSKTQKFSNNKITGGGKQQQKTDGKSESSLPNRTFSDLKCSENRKPPFTYTELIECALQEKGPLTVSEIYNWISETFPYYKSWDDRWKNSVRHNLSINPYFRKGTKARQGSGHLWTVNRSDDNSKINSWASKINNLIHRFHEFEEFSKRLRFTGETVKNEESPGSVSPNGIYDETEIATASIEDKENRRLHRDVLMAACFDNNFISATNLSLEQSAEEILSGVKRNVEVQYLEPVKSPCEDGNLEKWGGGG</sequence>
<dbReference type="EMBL" id="DS235083">
    <property type="protein sequence ID" value="EEB11500.1"/>
    <property type="molecule type" value="Genomic_DNA"/>
</dbReference>
<dbReference type="GO" id="GO:0000987">
    <property type="term" value="F:cis-regulatory region sequence-specific DNA binding"/>
    <property type="evidence" value="ECO:0007669"/>
    <property type="project" value="TreeGrafter"/>
</dbReference>
<evidence type="ECO:0000256" key="6">
    <source>
        <dbReference type="PROSITE-ProRule" id="PRU00089"/>
    </source>
</evidence>
<dbReference type="GO" id="GO:0003700">
    <property type="term" value="F:DNA-binding transcription factor activity"/>
    <property type="evidence" value="ECO:0007669"/>
    <property type="project" value="InterPro"/>
</dbReference>
<keyword evidence="3 6" id="KW-0238">DNA-binding</keyword>
<dbReference type="PRINTS" id="PR00053">
    <property type="entry name" value="FORKHEAD"/>
</dbReference>
<evidence type="ECO:0000256" key="1">
    <source>
        <dbReference type="ARBA" id="ARBA00004123"/>
    </source>
</evidence>
<gene>
    <name evidence="10" type="primary">8238364</name>
    <name evidence="9" type="ORF">Phum_PHUM122520</name>
</gene>
<evidence type="ECO:0000256" key="5">
    <source>
        <dbReference type="ARBA" id="ARBA00023242"/>
    </source>
</evidence>
<evidence type="ECO:0000256" key="2">
    <source>
        <dbReference type="ARBA" id="ARBA00023015"/>
    </source>
</evidence>
<dbReference type="InterPro" id="IPR036390">
    <property type="entry name" value="WH_DNA-bd_sf"/>
</dbReference>
<evidence type="ECO:0000259" key="8">
    <source>
        <dbReference type="PROSITE" id="PS50039"/>
    </source>
</evidence>
<evidence type="ECO:0000313" key="9">
    <source>
        <dbReference type="EMBL" id="EEB11500.1"/>
    </source>
</evidence>
<dbReference type="PANTHER" id="PTHR13962">
    <property type="entry name" value="FORKHEAD BOX PROTEIN N3-LIKE PROTEIN-RELATED"/>
    <property type="match status" value="1"/>
</dbReference>
<dbReference type="PROSITE" id="PS50039">
    <property type="entry name" value="FORK_HEAD_3"/>
    <property type="match status" value="1"/>
</dbReference>
<evidence type="ECO:0000313" key="10">
    <source>
        <dbReference type="EnsemblMetazoa" id="PHUM122520-PA"/>
    </source>
</evidence>
<dbReference type="PROSITE" id="PS00658">
    <property type="entry name" value="FORK_HEAD_2"/>
    <property type="match status" value="1"/>
</dbReference>
<keyword evidence="4" id="KW-0804">Transcription</keyword>
<protein>
    <submittedName>
        <fullName evidence="9">Forkhead protein/ forkhead protein domain, putative</fullName>
    </submittedName>
</protein>
<evidence type="ECO:0000313" key="11">
    <source>
        <dbReference type="Proteomes" id="UP000009046"/>
    </source>
</evidence>
<name>E0VDP4_PEDHC</name>
<dbReference type="GO" id="GO:0005634">
    <property type="term" value="C:nucleus"/>
    <property type="evidence" value="ECO:0007669"/>
    <property type="project" value="UniProtKB-SubCell"/>
</dbReference>
<dbReference type="AlphaFoldDB" id="E0VDP4"/>
<dbReference type="InterPro" id="IPR001766">
    <property type="entry name" value="Fork_head_dom"/>
</dbReference>
<reference evidence="9" key="1">
    <citation type="submission" date="2007-04" db="EMBL/GenBank/DDBJ databases">
        <title>Annotation of Pediculus humanus corporis strain USDA.</title>
        <authorList>
            <person name="Kirkness E."/>
            <person name="Hannick L."/>
            <person name="Hass B."/>
            <person name="Bruggner R."/>
            <person name="Lawson D."/>
            <person name="Bidwell S."/>
            <person name="Joardar V."/>
            <person name="Caler E."/>
            <person name="Walenz B."/>
            <person name="Inman J."/>
            <person name="Schobel S."/>
            <person name="Galinsky K."/>
            <person name="Amedeo P."/>
            <person name="Strausberg R."/>
        </authorList>
    </citation>
    <scope>NUCLEOTIDE SEQUENCE</scope>
    <source>
        <strain evidence="9">USDA</strain>
    </source>
</reference>
<dbReference type="OrthoDB" id="5954824at2759"/>
<reference evidence="10" key="3">
    <citation type="submission" date="2021-02" db="UniProtKB">
        <authorList>
            <consortium name="EnsemblMetazoa"/>
        </authorList>
    </citation>
    <scope>IDENTIFICATION</scope>
    <source>
        <strain evidence="10">USDA</strain>
    </source>
</reference>
<comment type="subcellular location">
    <subcellularLocation>
        <location evidence="1 6">Nucleus</location>
    </subcellularLocation>
</comment>
<dbReference type="VEuPathDB" id="VectorBase:PHUM122520"/>
<feature type="region of interest" description="Disordered" evidence="7">
    <location>
        <begin position="471"/>
        <end position="501"/>
    </location>
</feature>
<dbReference type="InterPro" id="IPR036388">
    <property type="entry name" value="WH-like_DNA-bd_sf"/>
</dbReference>
<evidence type="ECO:0000256" key="3">
    <source>
        <dbReference type="ARBA" id="ARBA00023125"/>
    </source>
</evidence>
<dbReference type="STRING" id="121224.E0VDP4"/>
<dbReference type="Proteomes" id="UP000009046">
    <property type="component" value="Unassembled WGS sequence"/>
</dbReference>
<evidence type="ECO:0000256" key="7">
    <source>
        <dbReference type="SAM" id="MobiDB-lite"/>
    </source>
</evidence>
<accession>E0VDP4</accession>
<feature type="DNA-binding region" description="Fork-head" evidence="6">
    <location>
        <begin position="510"/>
        <end position="583"/>
    </location>
</feature>
<dbReference type="InParanoid" id="E0VDP4"/>
<dbReference type="RefSeq" id="XP_002424238.1">
    <property type="nucleotide sequence ID" value="XM_002424193.1"/>
</dbReference>
<feature type="compositionally biased region" description="Low complexity" evidence="7">
    <location>
        <begin position="218"/>
        <end position="230"/>
    </location>
</feature>
<dbReference type="PANTHER" id="PTHR13962:SF17">
    <property type="entry name" value="FORKHEAD BOX PROTEIN N4"/>
    <property type="match status" value="1"/>
</dbReference>
<reference evidence="9" key="2">
    <citation type="submission" date="2007-04" db="EMBL/GenBank/DDBJ databases">
        <title>The genome of the human body louse.</title>
        <authorList>
            <consortium name="The Human Body Louse Genome Consortium"/>
            <person name="Kirkness E."/>
            <person name="Walenz B."/>
            <person name="Hass B."/>
            <person name="Bruggner R."/>
            <person name="Strausberg R."/>
        </authorList>
    </citation>
    <scope>NUCLEOTIDE SEQUENCE</scope>
    <source>
        <strain evidence="9">USDA</strain>
    </source>
</reference>
<dbReference type="KEGG" id="phu:Phum_PHUM122520"/>
<dbReference type="SUPFAM" id="SSF46785">
    <property type="entry name" value="Winged helix' DNA-binding domain"/>
    <property type="match status" value="1"/>
</dbReference>
<keyword evidence="11" id="KW-1185">Reference proteome</keyword>
<dbReference type="Gene3D" id="1.10.10.10">
    <property type="entry name" value="Winged helix-like DNA-binding domain superfamily/Winged helix DNA-binding domain"/>
    <property type="match status" value="1"/>
</dbReference>
<dbReference type="Pfam" id="PF00250">
    <property type="entry name" value="Forkhead"/>
    <property type="match status" value="1"/>
</dbReference>
<dbReference type="HOGENOM" id="CLU_386011_0_0_1"/>
<proteinExistence type="predicted"/>
<dbReference type="eggNOG" id="KOG2294">
    <property type="taxonomic scope" value="Eukaryota"/>
</dbReference>
<dbReference type="InterPro" id="IPR047119">
    <property type="entry name" value="FOXN2/3-like"/>
</dbReference>
<organism>
    <name type="scientific">Pediculus humanus subsp. corporis</name>
    <name type="common">Body louse</name>
    <dbReference type="NCBI Taxonomy" id="121224"/>
    <lineage>
        <taxon>Eukaryota</taxon>
        <taxon>Metazoa</taxon>
        <taxon>Ecdysozoa</taxon>
        <taxon>Arthropoda</taxon>
        <taxon>Hexapoda</taxon>
        <taxon>Insecta</taxon>
        <taxon>Pterygota</taxon>
        <taxon>Neoptera</taxon>
        <taxon>Paraneoptera</taxon>
        <taxon>Psocodea</taxon>
        <taxon>Troctomorpha</taxon>
        <taxon>Phthiraptera</taxon>
        <taxon>Anoplura</taxon>
        <taxon>Pediculidae</taxon>
        <taxon>Pediculus</taxon>
    </lineage>
</organism>
<dbReference type="GeneID" id="8238364"/>
<evidence type="ECO:0000256" key="4">
    <source>
        <dbReference type="ARBA" id="ARBA00023163"/>
    </source>
</evidence>
<dbReference type="SMART" id="SM00339">
    <property type="entry name" value="FH"/>
    <property type="match status" value="1"/>
</dbReference>
<feature type="region of interest" description="Disordered" evidence="7">
    <location>
        <begin position="213"/>
        <end position="238"/>
    </location>
</feature>
<dbReference type="EnsemblMetazoa" id="PHUM122520-RA">
    <property type="protein sequence ID" value="PHUM122520-PA"/>
    <property type="gene ID" value="PHUM122520"/>
</dbReference>
<dbReference type="CTD" id="8238364"/>
<dbReference type="InterPro" id="IPR030456">
    <property type="entry name" value="TF_fork_head_CS_2"/>
</dbReference>